<dbReference type="Proteomes" id="UP000824169">
    <property type="component" value="Unassembled WGS sequence"/>
</dbReference>
<proteinExistence type="inferred from homology"/>
<keyword evidence="1" id="KW-0004">4Fe-4S</keyword>
<name>A0A9D1P2K2_9FIRM</name>
<evidence type="ECO:0000256" key="9">
    <source>
        <dbReference type="ARBA" id="ARBA00023014"/>
    </source>
</evidence>
<dbReference type="Gene3D" id="1.10.30.20">
    <property type="entry name" value="Bacterial XPD DNA helicase, FeS cluster domain"/>
    <property type="match status" value="1"/>
</dbReference>
<dbReference type="InterPro" id="IPR014013">
    <property type="entry name" value="Helic_SF1/SF2_ATP-bd_DinG/Rad3"/>
</dbReference>
<dbReference type="PANTHER" id="PTHR11472:SF34">
    <property type="entry name" value="REGULATOR OF TELOMERE ELONGATION HELICASE 1"/>
    <property type="match status" value="1"/>
</dbReference>
<evidence type="ECO:0000256" key="10">
    <source>
        <dbReference type="ARBA" id="ARBA00023125"/>
    </source>
</evidence>
<keyword evidence="7" id="KW-0067">ATP-binding</keyword>
<keyword evidence="6 15" id="KW-0347">Helicase</keyword>
<evidence type="ECO:0000256" key="13">
    <source>
        <dbReference type="ARBA" id="ARBA00038058"/>
    </source>
</evidence>
<dbReference type="Gene3D" id="1.10.275.40">
    <property type="match status" value="1"/>
</dbReference>
<dbReference type="EMBL" id="DVOO01000010">
    <property type="protein sequence ID" value="HIV24755.1"/>
    <property type="molecule type" value="Genomic_DNA"/>
</dbReference>
<sequence>MEEKKKIRISVRSLVEFLLRRGDLDNRKGGFAEREAMQMGSRLHRKIQKQMGGAYQAEVPLRFEKEYEHFVLVVEGRADGIFTDQEGTAIDEIKGIFQNLERLEEPVPVHLAQAKCYAYIYGLDRKFERIGVQMTYCQMDTEEIRRFRVTYAMEELDLWFAGLLDEYWKWAEEQWQWEQKRNASMQGLEFPYLYRPGQREMVAAVYRSILRRKQLFVQAPTGVGKTMSTVFPAVRACGEGLASRIFYLTAKTITRTVAEEAFAVLGDRGLRFRCLTITAKEKMCVLEEPDCNPAACPRARGHYDRIHEAVFEMLTGQKDFRREALLSQSEKWQVCPYELELELAVWMDAVICDYNYVFAPDVKLRRFFGEGSRREDFIFLIDEAHNLVERGRDMYSAKVCKEDFLAMKKKVRPYSRKLERALERCNHQLLLYKRECGDVGRLESAGSFAMQAAGLLGELEEFLQELEDGPFRREVLEFYFAIRSFTAIYELVDENYLIYGRHGKDGRFWLKLCCVNPAANLQACLDKGRSAVFFSATLLPVNYYKKLLSGRGEEDYAVYIPSPFCAEKRRLFIGRDVSSRYSRRGPEEYRRIAAYIHAFTGARQGNYMVFLPSYQMLENVEEIYRELSRGEERECLCQTPSMREQEREAFLEAFREGREKTLVGFCVMGGIFAEGIDLSGEKLIGALVVGTGLPMVSDERELLRRFYDEKGENGFDYAYRFPGMNKVLQSAGRVIRTTEDRGVIALLDDRFCTAEYGALFPREWADAEVCTLQEIPALLQEFWDRG</sequence>
<reference evidence="15" key="1">
    <citation type="submission" date="2020-10" db="EMBL/GenBank/DDBJ databases">
        <authorList>
            <person name="Gilroy R."/>
        </authorList>
    </citation>
    <scope>NUCLEOTIDE SEQUENCE</scope>
    <source>
        <strain evidence="15">CHK188-20938</strain>
    </source>
</reference>
<dbReference type="InterPro" id="IPR006554">
    <property type="entry name" value="Helicase-like_DEXD_c2"/>
</dbReference>
<dbReference type="Pfam" id="PF06733">
    <property type="entry name" value="DEAD_2"/>
    <property type="match status" value="1"/>
</dbReference>
<keyword evidence="12" id="KW-0413">Isomerase</keyword>
<dbReference type="GO" id="GO:0006281">
    <property type="term" value="P:DNA repair"/>
    <property type="evidence" value="ECO:0007669"/>
    <property type="project" value="UniProtKB-KW"/>
</dbReference>
<comment type="similarity">
    <text evidence="13">Belongs to the helicase family. DinG subfamily.</text>
</comment>
<dbReference type="InterPro" id="IPR027417">
    <property type="entry name" value="P-loop_NTPase"/>
</dbReference>
<organism evidence="15 16">
    <name type="scientific">Candidatus Scatomonas pullistercoris</name>
    <dbReference type="NCBI Taxonomy" id="2840920"/>
    <lineage>
        <taxon>Bacteria</taxon>
        <taxon>Bacillati</taxon>
        <taxon>Bacillota</taxon>
        <taxon>Clostridia</taxon>
        <taxon>Lachnospirales</taxon>
        <taxon>Lachnospiraceae</taxon>
        <taxon>Lachnospiraceae incertae sedis</taxon>
        <taxon>Candidatus Scatomonas</taxon>
    </lineage>
</organism>
<dbReference type="InterPro" id="IPR010614">
    <property type="entry name" value="RAD3-like_helicase_DEAD"/>
</dbReference>
<evidence type="ECO:0000256" key="2">
    <source>
        <dbReference type="ARBA" id="ARBA00022723"/>
    </source>
</evidence>
<keyword evidence="2" id="KW-0479">Metal-binding</keyword>
<dbReference type="InterPro" id="IPR042493">
    <property type="entry name" value="XPD_DNA_FeS"/>
</dbReference>
<dbReference type="InterPro" id="IPR006555">
    <property type="entry name" value="ATP-dep_Helicase_C"/>
</dbReference>
<keyword evidence="11" id="KW-0234">DNA repair</keyword>
<gene>
    <name evidence="15" type="ORF">IAB71_03055</name>
</gene>
<evidence type="ECO:0000256" key="7">
    <source>
        <dbReference type="ARBA" id="ARBA00022840"/>
    </source>
</evidence>
<feature type="domain" description="Helicase ATP-binding" evidence="14">
    <location>
        <begin position="184"/>
        <end position="466"/>
    </location>
</feature>
<evidence type="ECO:0000313" key="15">
    <source>
        <dbReference type="EMBL" id="HIV24755.1"/>
    </source>
</evidence>
<keyword evidence="3" id="KW-0547">Nucleotide-binding</keyword>
<keyword evidence="10" id="KW-0238">DNA-binding</keyword>
<evidence type="ECO:0000256" key="5">
    <source>
        <dbReference type="ARBA" id="ARBA00022801"/>
    </source>
</evidence>
<evidence type="ECO:0000259" key="14">
    <source>
        <dbReference type="PROSITE" id="PS51193"/>
    </source>
</evidence>
<accession>A0A9D1P2K2</accession>
<evidence type="ECO:0000256" key="11">
    <source>
        <dbReference type="ARBA" id="ARBA00023204"/>
    </source>
</evidence>
<evidence type="ECO:0000256" key="8">
    <source>
        <dbReference type="ARBA" id="ARBA00023004"/>
    </source>
</evidence>
<keyword evidence="8" id="KW-0408">Iron</keyword>
<evidence type="ECO:0000313" key="16">
    <source>
        <dbReference type="Proteomes" id="UP000824169"/>
    </source>
</evidence>
<dbReference type="Pfam" id="PF13307">
    <property type="entry name" value="Helicase_C_2"/>
    <property type="match status" value="1"/>
</dbReference>
<reference evidence="15" key="2">
    <citation type="journal article" date="2021" name="PeerJ">
        <title>Extensive microbial diversity within the chicken gut microbiome revealed by metagenomics and culture.</title>
        <authorList>
            <person name="Gilroy R."/>
            <person name="Ravi A."/>
            <person name="Getino M."/>
            <person name="Pursley I."/>
            <person name="Horton D.L."/>
            <person name="Alikhan N.F."/>
            <person name="Baker D."/>
            <person name="Gharbi K."/>
            <person name="Hall N."/>
            <person name="Watson M."/>
            <person name="Adriaenssens E.M."/>
            <person name="Foster-Nyarko E."/>
            <person name="Jarju S."/>
            <person name="Secka A."/>
            <person name="Antonio M."/>
            <person name="Oren A."/>
            <person name="Chaudhuri R.R."/>
            <person name="La Ragione R."/>
            <person name="Hildebrand F."/>
            <person name="Pallen M.J."/>
        </authorList>
    </citation>
    <scope>NUCLEOTIDE SEQUENCE</scope>
    <source>
        <strain evidence="15">CHK188-20938</strain>
    </source>
</reference>
<keyword evidence="5" id="KW-0378">Hydrolase</keyword>
<dbReference type="SMART" id="SM00491">
    <property type="entry name" value="HELICc2"/>
    <property type="match status" value="1"/>
</dbReference>
<dbReference type="PROSITE" id="PS51193">
    <property type="entry name" value="HELICASE_ATP_BIND_2"/>
    <property type="match status" value="1"/>
</dbReference>
<dbReference type="GO" id="GO:0016818">
    <property type="term" value="F:hydrolase activity, acting on acid anhydrides, in phosphorus-containing anhydrides"/>
    <property type="evidence" value="ECO:0007669"/>
    <property type="project" value="InterPro"/>
</dbReference>
<keyword evidence="4" id="KW-0227">DNA damage</keyword>
<dbReference type="GO" id="GO:0003678">
    <property type="term" value="F:DNA helicase activity"/>
    <property type="evidence" value="ECO:0007669"/>
    <property type="project" value="InterPro"/>
</dbReference>
<evidence type="ECO:0000256" key="1">
    <source>
        <dbReference type="ARBA" id="ARBA00022485"/>
    </source>
</evidence>
<protein>
    <submittedName>
        <fullName evidence="15">ATP-dependent DNA helicase</fullName>
    </submittedName>
</protein>
<evidence type="ECO:0000256" key="3">
    <source>
        <dbReference type="ARBA" id="ARBA00022741"/>
    </source>
</evidence>
<dbReference type="GO" id="GO:0005524">
    <property type="term" value="F:ATP binding"/>
    <property type="evidence" value="ECO:0007669"/>
    <property type="project" value="UniProtKB-KW"/>
</dbReference>
<dbReference type="AlphaFoldDB" id="A0A9D1P2K2"/>
<dbReference type="InterPro" id="IPR011604">
    <property type="entry name" value="PDDEXK-like_dom_sf"/>
</dbReference>
<dbReference type="InterPro" id="IPR045028">
    <property type="entry name" value="DinG/Rad3-like"/>
</dbReference>
<dbReference type="Gene3D" id="3.90.320.10">
    <property type="match status" value="1"/>
</dbReference>
<evidence type="ECO:0000256" key="12">
    <source>
        <dbReference type="ARBA" id="ARBA00023235"/>
    </source>
</evidence>
<dbReference type="GO" id="GO:0003677">
    <property type="term" value="F:DNA binding"/>
    <property type="evidence" value="ECO:0007669"/>
    <property type="project" value="UniProtKB-KW"/>
</dbReference>
<evidence type="ECO:0000256" key="6">
    <source>
        <dbReference type="ARBA" id="ARBA00022806"/>
    </source>
</evidence>
<evidence type="ECO:0000256" key="4">
    <source>
        <dbReference type="ARBA" id="ARBA00022763"/>
    </source>
</evidence>
<comment type="caution">
    <text evidence="15">The sequence shown here is derived from an EMBL/GenBank/DDBJ whole genome shotgun (WGS) entry which is preliminary data.</text>
</comment>
<dbReference type="SMART" id="SM00488">
    <property type="entry name" value="DEXDc2"/>
    <property type="match status" value="1"/>
</dbReference>
<dbReference type="Gene3D" id="3.40.50.300">
    <property type="entry name" value="P-loop containing nucleotide triphosphate hydrolases"/>
    <property type="match status" value="2"/>
</dbReference>
<dbReference type="GO" id="GO:0051539">
    <property type="term" value="F:4 iron, 4 sulfur cluster binding"/>
    <property type="evidence" value="ECO:0007669"/>
    <property type="project" value="UniProtKB-KW"/>
</dbReference>
<dbReference type="PANTHER" id="PTHR11472">
    <property type="entry name" value="DNA REPAIR DEAD HELICASE RAD3/XP-D SUBFAMILY MEMBER"/>
    <property type="match status" value="1"/>
</dbReference>
<dbReference type="SUPFAM" id="SSF52540">
    <property type="entry name" value="P-loop containing nucleoside triphosphate hydrolases"/>
    <property type="match status" value="2"/>
</dbReference>
<keyword evidence="9" id="KW-0411">Iron-sulfur</keyword>
<dbReference type="GO" id="GO:0046872">
    <property type="term" value="F:metal ion binding"/>
    <property type="evidence" value="ECO:0007669"/>
    <property type="project" value="UniProtKB-KW"/>
</dbReference>